<evidence type="ECO:0000313" key="2">
    <source>
        <dbReference type="Proteomes" id="UP000595001"/>
    </source>
</evidence>
<dbReference type="RefSeq" id="WP_198062356.1">
    <property type="nucleotide sequence ID" value="NZ_CP065856.1"/>
</dbReference>
<accession>A0A7T3KVR6</accession>
<organism evidence="1 2">
    <name type="scientific">Halosimplex litoreum</name>
    <dbReference type="NCBI Taxonomy" id="1198301"/>
    <lineage>
        <taxon>Archaea</taxon>
        <taxon>Methanobacteriati</taxon>
        <taxon>Methanobacteriota</taxon>
        <taxon>Stenosarchaea group</taxon>
        <taxon>Halobacteria</taxon>
        <taxon>Halobacteriales</taxon>
        <taxon>Haloarculaceae</taxon>
        <taxon>Halosimplex</taxon>
    </lineage>
</organism>
<dbReference type="AlphaFoldDB" id="A0A7T3KVR6"/>
<proteinExistence type="predicted"/>
<name>A0A7T3KVR6_9EURY</name>
<evidence type="ECO:0000313" key="1">
    <source>
        <dbReference type="EMBL" id="QPV63567.1"/>
    </source>
</evidence>
<dbReference type="KEGG" id="hlt:I7X12_02730"/>
<dbReference type="GeneID" id="60587373"/>
<reference evidence="1 2" key="1">
    <citation type="submission" date="2020-12" db="EMBL/GenBank/DDBJ databases">
        <title>Halosimplex halophilum sp. nov. and Halosimplex salinum sp. nov., two new members of the genus Halosimplex.</title>
        <authorList>
            <person name="Cui H.L."/>
        </authorList>
    </citation>
    <scope>NUCLEOTIDE SEQUENCE [LARGE SCALE GENOMIC DNA]</scope>
    <source>
        <strain evidence="1 2">YGH94</strain>
    </source>
</reference>
<dbReference type="EMBL" id="CP065856">
    <property type="protein sequence ID" value="QPV63567.1"/>
    <property type="molecule type" value="Genomic_DNA"/>
</dbReference>
<dbReference type="Proteomes" id="UP000595001">
    <property type="component" value="Chromosome"/>
</dbReference>
<protein>
    <submittedName>
        <fullName evidence="1">Uncharacterized protein</fullName>
    </submittedName>
</protein>
<sequence>MSSNADNDGELPVTADDDVTVGRYRAVFTGADLIIYDDEATDGWIQSSVPLWLDHWR</sequence>
<dbReference type="OrthoDB" id="372354at2157"/>
<keyword evidence="2" id="KW-1185">Reference proteome</keyword>
<gene>
    <name evidence="1" type="ORF">I7X12_02730</name>
</gene>